<dbReference type="InterPro" id="IPR032720">
    <property type="entry name" value="Cys_rich_CWC"/>
</dbReference>
<name>A0AAW9D213_BURTH</name>
<accession>A0AAW9D213</accession>
<organism evidence="1 2">
    <name type="scientific">Burkholderia thailandensis</name>
    <dbReference type="NCBI Taxonomy" id="57975"/>
    <lineage>
        <taxon>Bacteria</taxon>
        <taxon>Pseudomonadati</taxon>
        <taxon>Pseudomonadota</taxon>
        <taxon>Betaproteobacteria</taxon>
        <taxon>Burkholderiales</taxon>
        <taxon>Burkholderiaceae</taxon>
        <taxon>Burkholderia</taxon>
        <taxon>pseudomallei group</taxon>
    </lineage>
</organism>
<reference evidence="1" key="1">
    <citation type="submission" date="2018-08" db="EMBL/GenBank/DDBJ databases">
        <title>Identification of Burkholderia cepacia strains that express a Burkholderia pseudomallei-like capsular polysaccharide.</title>
        <authorList>
            <person name="Burtnick M.N."/>
            <person name="Vongsouvath M."/>
            <person name="Newton P."/>
            <person name="Wuthiekanun V."/>
            <person name="Limmathurotsakul D."/>
            <person name="Brett P.J."/>
            <person name="Chantratita N."/>
            <person name="Dance D.A."/>
        </authorList>
    </citation>
    <scope>NUCLEOTIDE SEQUENCE</scope>
    <source>
        <strain evidence="1">SBXCC001</strain>
    </source>
</reference>
<gene>
    <name evidence="1" type="ORF">C7S16_3406</name>
</gene>
<protein>
    <submittedName>
        <fullName evidence="1">Cysteine-rich CWC family protein</fullName>
    </submittedName>
</protein>
<evidence type="ECO:0000313" key="2">
    <source>
        <dbReference type="Proteomes" id="UP001272137"/>
    </source>
</evidence>
<dbReference type="AlphaFoldDB" id="A0AAW9D213"/>
<dbReference type="Proteomes" id="UP001272137">
    <property type="component" value="Unassembled WGS sequence"/>
</dbReference>
<dbReference type="RefSeq" id="WP_019255599.1">
    <property type="nucleotide sequence ID" value="NZ_JANUQN010000002.1"/>
</dbReference>
<sequence length="89" mass="8925">MTEPAATSGLISKRCPRCGSAFDCGARTRPFTCWCAAMPAMPPGAQPATGARCLCPECLADEIARRIAAGAAGAGAGAGAGADRPERED</sequence>
<evidence type="ECO:0000313" key="1">
    <source>
        <dbReference type="EMBL" id="MDW9254171.1"/>
    </source>
</evidence>
<dbReference type="EMBL" id="QXCT01000002">
    <property type="protein sequence ID" value="MDW9254171.1"/>
    <property type="molecule type" value="Genomic_DNA"/>
</dbReference>
<proteinExistence type="predicted"/>
<dbReference type="Pfam" id="PF14375">
    <property type="entry name" value="Cys_rich_CWC"/>
    <property type="match status" value="1"/>
</dbReference>
<comment type="caution">
    <text evidence="1">The sequence shown here is derived from an EMBL/GenBank/DDBJ whole genome shotgun (WGS) entry which is preliminary data.</text>
</comment>